<dbReference type="SUPFAM" id="SSF53474">
    <property type="entry name" value="alpha/beta-Hydrolases"/>
    <property type="match status" value="1"/>
</dbReference>
<gene>
    <name evidence="3" type="ORF">MERR_LOCUS43287</name>
    <name evidence="2" type="ORF">MERR_LOCUS8235</name>
</gene>
<protein>
    <recommendedName>
        <fullName evidence="1">AB hydrolase-1 domain-containing protein</fullName>
    </recommendedName>
</protein>
<dbReference type="OrthoDB" id="1926173at2759"/>
<dbReference type="EMBL" id="CACVBM020000577">
    <property type="protein sequence ID" value="CAA7021000.1"/>
    <property type="molecule type" value="Genomic_DNA"/>
</dbReference>
<dbReference type="PANTHER" id="PTHR43433">
    <property type="entry name" value="HYDROLASE, ALPHA/BETA FOLD FAMILY PROTEIN"/>
    <property type="match status" value="1"/>
</dbReference>
<evidence type="ECO:0000259" key="1">
    <source>
        <dbReference type="Pfam" id="PF00561"/>
    </source>
</evidence>
<feature type="domain" description="AB hydrolase-1" evidence="1">
    <location>
        <begin position="95"/>
        <end position="146"/>
    </location>
</feature>
<evidence type="ECO:0000313" key="2">
    <source>
        <dbReference type="EMBL" id="CAA7021000.1"/>
    </source>
</evidence>
<dbReference type="Pfam" id="PF00561">
    <property type="entry name" value="Abhydrolase_1"/>
    <property type="match status" value="1"/>
</dbReference>
<name>A0A6D2L403_9BRAS</name>
<proteinExistence type="predicted"/>
<accession>A0A6D2L403</accession>
<organism evidence="3 4">
    <name type="scientific">Microthlaspi erraticum</name>
    <dbReference type="NCBI Taxonomy" id="1685480"/>
    <lineage>
        <taxon>Eukaryota</taxon>
        <taxon>Viridiplantae</taxon>
        <taxon>Streptophyta</taxon>
        <taxon>Embryophyta</taxon>
        <taxon>Tracheophyta</taxon>
        <taxon>Spermatophyta</taxon>
        <taxon>Magnoliopsida</taxon>
        <taxon>eudicotyledons</taxon>
        <taxon>Gunneridae</taxon>
        <taxon>Pentapetalae</taxon>
        <taxon>rosids</taxon>
        <taxon>malvids</taxon>
        <taxon>Brassicales</taxon>
        <taxon>Brassicaceae</taxon>
        <taxon>Coluteocarpeae</taxon>
        <taxon>Microthlaspi</taxon>
    </lineage>
</organism>
<keyword evidence="4" id="KW-1185">Reference proteome</keyword>
<dbReference type="InterPro" id="IPR029058">
    <property type="entry name" value="AB_hydrolase_fold"/>
</dbReference>
<reference evidence="3 4" key="1">
    <citation type="submission" date="2020-01" db="EMBL/GenBank/DDBJ databases">
        <authorList>
            <person name="Mishra B."/>
        </authorList>
    </citation>
    <scope>NUCLEOTIDE SEQUENCE [LARGE SCALE GENOMIC DNA]</scope>
</reference>
<dbReference type="AlphaFoldDB" id="A0A6D2L403"/>
<dbReference type="Proteomes" id="UP000467841">
    <property type="component" value="Unassembled WGS sequence"/>
</dbReference>
<evidence type="ECO:0000313" key="4">
    <source>
        <dbReference type="Proteomes" id="UP000467841"/>
    </source>
</evidence>
<dbReference type="EMBL" id="CACVBM020001621">
    <property type="protein sequence ID" value="CAA7056051.1"/>
    <property type="molecule type" value="Genomic_DNA"/>
</dbReference>
<sequence length="191" mass="21786">MPRGTLKLHSRPITIKFFEKNPDLSRPSFFLQAVKLTIQLQNPNRCSSLLHPPTTTSVLHVDAETTVNNAGVKIFYRMYGHGPTKDLHIVGTGEGVEVCAFDNRGMGRSSVPTHKSEYTTTIMAKDSVSLLDHLEWERAHIIGHSMDPFRVQVAVHKVTKWLLWRVMEQRLSMALYVAKKRAKDKRVMEHN</sequence>
<evidence type="ECO:0000313" key="3">
    <source>
        <dbReference type="EMBL" id="CAA7056051.1"/>
    </source>
</evidence>
<dbReference type="InterPro" id="IPR000073">
    <property type="entry name" value="AB_hydrolase_1"/>
</dbReference>
<dbReference type="PANTHER" id="PTHR43433:SF5">
    <property type="entry name" value="AB HYDROLASE-1 DOMAIN-CONTAINING PROTEIN"/>
    <property type="match status" value="1"/>
</dbReference>
<dbReference type="InterPro" id="IPR050471">
    <property type="entry name" value="AB_hydrolase"/>
</dbReference>
<dbReference type="Gene3D" id="3.40.50.1820">
    <property type="entry name" value="alpha/beta hydrolase"/>
    <property type="match status" value="1"/>
</dbReference>